<sequence length="128" mass="14117">MNSYEAKQEARKARYEELAEKNQAEAAREFHKGDLREEVSGIPFGQPIRVGHHSEGRHRNAIKRANNAMRRGIEAQSKAGHYAAKAANVGKGGISSDDPEAVVKLREKLAKLEARQERMKAGGREVGA</sequence>
<protein>
    <recommendedName>
        <fullName evidence="3">DUF3560 domain-containing protein</fullName>
    </recommendedName>
</protein>
<evidence type="ECO:0000313" key="2">
    <source>
        <dbReference type="EMBL" id="KKN73239.1"/>
    </source>
</evidence>
<feature type="region of interest" description="Disordered" evidence="1">
    <location>
        <begin position="39"/>
        <end position="58"/>
    </location>
</feature>
<gene>
    <name evidence="2" type="ORF">LCGC14_0402240</name>
</gene>
<dbReference type="InterPro" id="IPR021944">
    <property type="entry name" value="DUF3560"/>
</dbReference>
<proteinExistence type="predicted"/>
<comment type="caution">
    <text evidence="2">The sequence shown here is derived from an EMBL/GenBank/DDBJ whole genome shotgun (WGS) entry which is preliminary data.</text>
</comment>
<accession>A0A0F9T1U8</accession>
<dbReference type="AlphaFoldDB" id="A0A0F9T1U8"/>
<evidence type="ECO:0000256" key="1">
    <source>
        <dbReference type="SAM" id="MobiDB-lite"/>
    </source>
</evidence>
<dbReference type="Pfam" id="PF12083">
    <property type="entry name" value="DUF3560"/>
    <property type="match status" value="1"/>
</dbReference>
<dbReference type="EMBL" id="LAZR01000347">
    <property type="protein sequence ID" value="KKN73239.1"/>
    <property type="molecule type" value="Genomic_DNA"/>
</dbReference>
<reference evidence="2" key="1">
    <citation type="journal article" date="2015" name="Nature">
        <title>Complex archaea that bridge the gap between prokaryotes and eukaryotes.</title>
        <authorList>
            <person name="Spang A."/>
            <person name="Saw J.H."/>
            <person name="Jorgensen S.L."/>
            <person name="Zaremba-Niedzwiedzka K."/>
            <person name="Martijn J."/>
            <person name="Lind A.E."/>
            <person name="van Eijk R."/>
            <person name="Schleper C."/>
            <person name="Guy L."/>
            <person name="Ettema T.J."/>
        </authorList>
    </citation>
    <scope>NUCLEOTIDE SEQUENCE</scope>
</reference>
<organism evidence="2">
    <name type="scientific">marine sediment metagenome</name>
    <dbReference type="NCBI Taxonomy" id="412755"/>
    <lineage>
        <taxon>unclassified sequences</taxon>
        <taxon>metagenomes</taxon>
        <taxon>ecological metagenomes</taxon>
    </lineage>
</organism>
<name>A0A0F9T1U8_9ZZZZ</name>
<evidence type="ECO:0008006" key="3">
    <source>
        <dbReference type="Google" id="ProtNLM"/>
    </source>
</evidence>